<evidence type="ECO:0000313" key="1">
    <source>
        <dbReference type="EMBL" id="QHS85033.1"/>
    </source>
</evidence>
<reference evidence="1" key="1">
    <citation type="journal article" date="2020" name="Nature">
        <title>Giant virus diversity and host interactions through global metagenomics.</title>
        <authorList>
            <person name="Schulz F."/>
            <person name="Roux S."/>
            <person name="Paez-Espino D."/>
            <person name="Jungbluth S."/>
            <person name="Walsh D.A."/>
            <person name="Denef V.J."/>
            <person name="McMahon K.D."/>
            <person name="Konstantinidis K.T."/>
            <person name="Eloe-Fadrosh E.A."/>
            <person name="Kyrpides N.C."/>
            <person name="Woyke T."/>
        </authorList>
    </citation>
    <scope>NUCLEOTIDE SEQUENCE</scope>
    <source>
        <strain evidence="1">GVMAG-M-3300009182-67</strain>
    </source>
</reference>
<name>A0A6C0B0P8_9ZZZZ</name>
<dbReference type="AlphaFoldDB" id="A0A6C0B0P8"/>
<proteinExistence type="predicted"/>
<protein>
    <submittedName>
        <fullName evidence="1">Uncharacterized protein</fullName>
    </submittedName>
</protein>
<accession>A0A6C0B0P8</accession>
<dbReference type="EMBL" id="MN739039">
    <property type="protein sequence ID" value="QHS85033.1"/>
    <property type="molecule type" value="Genomic_DNA"/>
</dbReference>
<sequence>MTSYIVDEVTLELNNSAFKEKIRYELRKEFCEVYSKNEHFYQEHFARLNKIIEDKDTEIKKLLNIVEILSKKVNSN</sequence>
<organism evidence="1">
    <name type="scientific">viral metagenome</name>
    <dbReference type="NCBI Taxonomy" id="1070528"/>
    <lineage>
        <taxon>unclassified sequences</taxon>
        <taxon>metagenomes</taxon>
        <taxon>organismal metagenomes</taxon>
    </lineage>
</organism>